<dbReference type="PANTHER" id="PTHR43638:SF3">
    <property type="entry name" value="ALDEHYDE REDUCTASE"/>
    <property type="match status" value="1"/>
</dbReference>
<dbReference type="PIRSF" id="PIRSF000097">
    <property type="entry name" value="AKR"/>
    <property type="match status" value="1"/>
</dbReference>
<dbReference type="EMBL" id="BMQS01000004">
    <property type="protein sequence ID" value="GGT90156.1"/>
    <property type="molecule type" value="Genomic_DNA"/>
</dbReference>
<dbReference type="Gene3D" id="3.20.20.100">
    <property type="entry name" value="NADP-dependent oxidoreductase domain"/>
    <property type="match status" value="1"/>
</dbReference>
<dbReference type="InterPro" id="IPR023210">
    <property type="entry name" value="NADP_OxRdtase_dom"/>
</dbReference>
<organism evidence="2 3">
    <name type="scientific">Sulfodiicoccus acidiphilus</name>
    <dbReference type="NCBI Taxonomy" id="1670455"/>
    <lineage>
        <taxon>Archaea</taxon>
        <taxon>Thermoproteota</taxon>
        <taxon>Thermoprotei</taxon>
        <taxon>Sulfolobales</taxon>
        <taxon>Sulfolobaceae</taxon>
        <taxon>Sulfodiicoccus</taxon>
    </lineage>
</organism>
<feature type="domain" description="NADP-dependent oxidoreductase" evidence="1">
    <location>
        <begin position="41"/>
        <end position="273"/>
    </location>
</feature>
<protein>
    <submittedName>
        <fullName evidence="2">Aldo/keto reductase</fullName>
    </submittedName>
</protein>
<evidence type="ECO:0000313" key="2">
    <source>
        <dbReference type="EMBL" id="GGT90156.1"/>
    </source>
</evidence>
<dbReference type="Pfam" id="PF00248">
    <property type="entry name" value="Aldo_ket_red"/>
    <property type="match status" value="1"/>
</dbReference>
<dbReference type="PROSITE" id="PS00062">
    <property type="entry name" value="ALDOKETO_REDUCTASE_2"/>
    <property type="match status" value="1"/>
</dbReference>
<dbReference type="RefSeq" id="WP_188848351.1">
    <property type="nucleotide sequence ID" value="NZ_BMQS01000004.1"/>
</dbReference>
<dbReference type="AlphaFoldDB" id="A0A830GZE3"/>
<reference evidence="2" key="2">
    <citation type="submission" date="2020-09" db="EMBL/GenBank/DDBJ databases">
        <authorList>
            <person name="Sun Q."/>
            <person name="Ohkuma M."/>
        </authorList>
    </citation>
    <scope>NUCLEOTIDE SEQUENCE</scope>
    <source>
        <strain evidence="2">JCM 31740</strain>
    </source>
</reference>
<evidence type="ECO:0000313" key="3">
    <source>
        <dbReference type="Proteomes" id="UP000616143"/>
    </source>
</evidence>
<dbReference type="CDD" id="cd19072">
    <property type="entry name" value="AKR_AKR3F1-like"/>
    <property type="match status" value="1"/>
</dbReference>
<comment type="caution">
    <text evidence="2">The sequence shown here is derived from an EMBL/GenBank/DDBJ whole genome shotgun (WGS) entry which is preliminary data.</text>
</comment>
<dbReference type="GO" id="GO:0016491">
    <property type="term" value="F:oxidoreductase activity"/>
    <property type="evidence" value="ECO:0007669"/>
    <property type="project" value="InterPro"/>
</dbReference>
<proteinExistence type="predicted"/>
<dbReference type="PRINTS" id="PR00069">
    <property type="entry name" value="ALDKETRDTASE"/>
</dbReference>
<reference evidence="2" key="1">
    <citation type="journal article" date="2014" name="Int. J. Syst. Evol. Microbiol.">
        <title>Complete genome sequence of Corynebacterium casei LMG S-19264T (=DSM 44701T), isolated from a smear-ripened cheese.</title>
        <authorList>
            <consortium name="US DOE Joint Genome Institute (JGI-PGF)"/>
            <person name="Walter F."/>
            <person name="Albersmeier A."/>
            <person name="Kalinowski J."/>
            <person name="Ruckert C."/>
        </authorList>
    </citation>
    <scope>NUCLEOTIDE SEQUENCE</scope>
    <source>
        <strain evidence="2">JCM 31740</strain>
    </source>
</reference>
<dbReference type="OrthoDB" id="275427at2157"/>
<dbReference type="Proteomes" id="UP000616143">
    <property type="component" value="Unassembled WGS sequence"/>
</dbReference>
<evidence type="ECO:0000259" key="1">
    <source>
        <dbReference type="Pfam" id="PF00248"/>
    </source>
</evidence>
<sequence>MEYKDFGKTGDKVSAIGMGTYYDPLWIVMSRLGFRRDGKRKVEAIRAGIEGGMNLIDTAEIYGSEPLVREAIRGAKREELFVATKVWSNHLRRESLFKALEGSLNRLGLNYVDLYQVHFPNRRVPISETMGAMEEMVDKGKIRHIGISNFSLKQTEEAVHSLKKYELASIQINYSLSHRVPERDLIPYCQKEGIAVMAYYPLAHGKLSNTSEKLRPLLQKYGKTPSQLALNWLASIPNVFPIPRASKVEHVKENLEAVGWRMDDSDRRELERLVAGQ</sequence>
<dbReference type="PANTHER" id="PTHR43638">
    <property type="entry name" value="OXIDOREDUCTASE, ALDO/KETO REDUCTASE FAMILY PROTEIN"/>
    <property type="match status" value="1"/>
</dbReference>
<dbReference type="SUPFAM" id="SSF51430">
    <property type="entry name" value="NAD(P)-linked oxidoreductase"/>
    <property type="match status" value="1"/>
</dbReference>
<dbReference type="InterPro" id="IPR018170">
    <property type="entry name" value="Aldo/ket_reductase_CS"/>
</dbReference>
<gene>
    <name evidence="2" type="ORF">GCM10007116_04910</name>
</gene>
<name>A0A830GZE3_9CREN</name>
<accession>A0A830GZE3</accession>
<dbReference type="InterPro" id="IPR020471">
    <property type="entry name" value="AKR"/>
</dbReference>
<dbReference type="InterPro" id="IPR036812">
    <property type="entry name" value="NAD(P)_OxRdtase_dom_sf"/>
</dbReference>